<dbReference type="RefSeq" id="WP_107492810.1">
    <property type="nucleotide sequence ID" value="NZ_PZKC01000004.1"/>
</dbReference>
<dbReference type="EMBL" id="PZKC01000004">
    <property type="protein sequence ID" value="PTD97001.1"/>
    <property type="molecule type" value="Genomic_DNA"/>
</dbReference>
<protein>
    <submittedName>
        <fullName evidence="3">Uncharacterized protein</fullName>
    </submittedName>
</protein>
<keyword evidence="2" id="KW-0812">Transmembrane</keyword>
<keyword evidence="2" id="KW-1133">Transmembrane helix</keyword>
<keyword evidence="4" id="KW-1185">Reference proteome</keyword>
<organism evidence="3 4">
    <name type="scientific">Pseudothauera lacus</name>
    <dbReference type="NCBI Taxonomy" id="2136175"/>
    <lineage>
        <taxon>Bacteria</taxon>
        <taxon>Pseudomonadati</taxon>
        <taxon>Pseudomonadota</taxon>
        <taxon>Betaproteobacteria</taxon>
        <taxon>Rhodocyclales</taxon>
        <taxon>Zoogloeaceae</taxon>
        <taxon>Pseudothauera</taxon>
    </lineage>
</organism>
<evidence type="ECO:0000256" key="2">
    <source>
        <dbReference type="SAM" id="Phobius"/>
    </source>
</evidence>
<comment type="caution">
    <text evidence="3">The sequence shown here is derived from an EMBL/GenBank/DDBJ whole genome shotgun (WGS) entry which is preliminary data.</text>
</comment>
<reference evidence="3 4" key="1">
    <citation type="submission" date="2018-03" db="EMBL/GenBank/DDBJ databases">
        <authorList>
            <person name="Keele B.F."/>
        </authorList>
    </citation>
    <scope>NUCLEOTIDE SEQUENCE [LARGE SCALE GENOMIC DNA]</scope>
    <source>
        <strain evidence="3 4">D20</strain>
    </source>
</reference>
<reference evidence="3 4" key="2">
    <citation type="submission" date="2018-04" db="EMBL/GenBank/DDBJ databases">
        <title>Thauera lacus sp. nov., isolated from an saline lake in Inner Mongolia, China.</title>
        <authorList>
            <person name="Liang Q.-Y."/>
        </authorList>
    </citation>
    <scope>NUCLEOTIDE SEQUENCE [LARGE SCALE GENOMIC DNA]</scope>
    <source>
        <strain evidence="3 4">D20</strain>
    </source>
</reference>
<evidence type="ECO:0000313" key="3">
    <source>
        <dbReference type="EMBL" id="PTD97001.1"/>
    </source>
</evidence>
<accession>A0A2T4IGW4</accession>
<dbReference type="NCBIfam" id="NF045611">
    <property type="entry name" value="small_CydP"/>
    <property type="match status" value="1"/>
</dbReference>
<dbReference type="InterPro" id="IPR054636">
    <property type="entry name" value="CydP"/>
</dbReference>
<dbReference type="AlphaFoldDB" id="A0A2T4IGW4"/>
<name>A0A2T4IGW4_9RHOO</name>
<dbReference type="Proteomes" id="UP000241193">
    <property type="component" value="Unassembled WGS sequence"/>
</dbReference>
<evidence type="ECO:0000313" key="4">
    <source>
        <dbReference type="Proteomes" id="UP000241193"/>
    </source>
</evidence>
<sequence length="69" mass="7562">MSPTDHRLLREIVVVILIKLVLLTGLWWAFIRDHKVSVDGHAMAAHASAGEAGGTPIPDGEIDGHRRTR</sequence>
<feature type="region of interest" description="Disordered" evidence="1">
    <location>
        <begin position="45"/>
        <end position="69"/>
    </location>
</feature>
<gene>
    <name evidence="3" type="ORF">C8261_06290</name>
</gene>
<feature type="transmembrane region" description="Helical" evidence="2">
    <location>
        <begin position="12"/>
        <end position="31"/>
    </location>
</feature>
<proteinExistence type="predicted"/>
<evidence type="ECO:0000256" key="1">
    <source>
        <dbReference type="SAM" id="MobiDB-lite"/>
    </source>
</evidence>
<keyword evidence="2" id="KW-0472">Membrane</keyword>